<organism evidence="1">
    <name type="scientific">Brassica napus</name>
    <name type="common">Rape</name>
    <dbReference type="NCBI Taxonomy" id="3708"/>
    <lineage>
        <taxon>Eukaryota</taxon>
        <taxon>Viridiplantae</taxon>
        <taxon>Streptophyta</taxon>
        <taxon>Embryophyta</taxon>
        <taxon>Tracheophyta</taxon>
        <taxon>Spermatophyta</taxon>
        <taxon>Magnoliopsida</taxon>
        <taxon>eudicotyledons</taxon>
        <taxon>Gunneridae</taxon>
        <taxon>Pentapetalae</taxon>
        <taxon>rosids</taxon>
        <taxon>malvids</taxon>
        <taxon>Brassicales</taxon>
        <taxon>Brassicaceae</taxon>
        <taxon>Brassiceae</taxon>
        <taxon>Brassica</taxon>
    </lineage>
</organism>
<dbReference type="Proteomes" id="UP001295469">
    <property type="component" value="Chromosome C07"/>
</dbReference>
<dbReference type="PANTHER" id="PTHR43382">
    <property type="entry name" value="PROLYL-TRNA SYNTHETASE"/>
    <property type="match status" value="1"/>
</dbReference>
<proteinExistence type="predicted"/>
<dbReference type="GO" id="GO:0006433">
    <property type="term" value="P:prolyl-tRNA aminoacylation"/>
    <property type="evidence" value="ECO:0007669"/>
    <property type="project" value="InterPro"/>
</dbReference>
<dbReference type="EMBL" id="HG994371">
    <property type="protein sequence ID" value="CAF1944253.1"/>
    <property type="molecule type" value="Genomic_DNA"/>
</dbReference>
<dbReference type="PANTHER" id="PTHR43382:SF12">
    <property type="entry name" value="PROLINE--TRNA LIGASE"/>
    <property type="match status" value="1"/>
</dbReference>
<accession>A0A816LSC4</accession>
<dbReference type="Gene3D" id="3.30.930.10">
    <property type="entry name" value="Bira Bifunctional Protein, Domain 2"/>
    <property type="match status" value="1"/>
</dbReference>
<dbReference type="InterPro" id="IPR045864">
    <property type="entry name" value="aa-tRNA-synth_II/BPL/LPL"/>
</dbReference>
<dbReference type="GO" id="GO:0005737">
    <property type="term" value="C:cytoplasm"/>
    <property type="evidence" value="ECO:0007669"/>
    <property type="project" value="InterPro"/>
</dbReference>
<dbReference type="InterPro" id="IPR004499">
    <property type="entry name" value="Pro-tRNA-ligase_IIa_arc-type"/>
</dbReference>
<dbReference type="AlphaFoldDB" id="A0A816LSC4"/>
<dbReference type="GO" id="GO:0005524">
    <property type="term" value="F:ATP binding"/>
    <property type="evidence" value="ECO:0007669"/>
    <property type="project" value="InterPro"/>
</dbReference>
<dbReference type="GO" id="GO:0004827">
    <property type="term" value="F:proline-tRNA ligase activity"/>
    <property type="evidence" value="ECO:0007669"/>
    <property type="project" value="InterPro"/>
</dbReference>
<feature type="non-terminal residue" evidence="1">
    <location>
        <position position="1"/>
    </location>
</feature>
<gene>
    <name evidence="1" type="ORF">DARMORV10_C07P00790.1</name>
</gene>
<dbReference type="SUPFAM" id="SSF55681">
    <property type="entry name" value="Class II aaRS and biotin synthetases"/>
    <property type="match status" value="1"/>
</dbReference>
<reference evidence="1" key="1">
    <citation type="submission" date="2021-01" db="EMBL/GenBank/DDBJ databases">
        <authorList>
            <consortium name="Genoscope - CEA"/>
            <person name="William W."/>
        </authorList>
    </citation>
    <scope>NUCLEOTIDE SEQUENCE</scope>
</reference>
<sequence>DLSQKIETRSHIRRRRTHIRRDGVKAVRYSVSESASRAVARNKIHQKVAIIDGFMNISSVSVAKNAGGFLHREVPESWMVENRSREFLWQGHTAHATKEDADKEVFEALDHYRHIYEEYFAVPVVKGMKSEKKFAGACYTTSVEIGVMILTYGDDKGLVNPPNVAPIQLRLSEEGNGLDVCDS</sequence>
<protein>
    <submittedName>
        <fullName evidence="1">(rape) hypothetical protein</fullName>
    </submittedName>
</protein>
<evidence type="ECO:0000313" key="1">
    <source>
        <dbReference type="EMBL" id="CAF1944253.1"/>
    </source>
</evidence>
<name>A0A816LSC4_BRANA</name>